<accession>A0A2T9Y8K0</accession>
<reference evidence="1 2" key="1">
    <citation type="journal article" date="2018" name="MBio">
        <title>Comparative Genomics Reveals the Core Gene Toolbox for the Fungus-Insect Symbiosis.</title>
        <authorList>
            <person name="Wang Y."/>
            <person name="Stata M."/>
            <person name="Wang W."/>
            <person name="Stajich J.E."/>
            <person name="White M.M."/>
            <person name="Moncalvo J.M."/>
        </authorList>
    </citation>
    <scope>NUCLEOTIDE SEQUENCE [LARGE SCALE GENOMIC DNA]</scope>
    <source>
        <strain evidence="1 2">SWE-8-4</strain>
    </source>
</reference>
<proteinExistence type="predicted"/>
<comment type="caution">
    <text evidence="1">The sequence shown here is derived from an EMBL/GenBank/DDBJ whole genome shotgun (WGS) entry which is preliminary data.</text>
</comment>
<evidence type="ECO:0000313" key="2">
    <source>
        <dbReference type="Proteomes" id="UP000245383"/>
    </source>
</evidence>
<keyword evidence="2" id="KW-1185">Reference proteome</keyword>
<dbReference type="Proteomes" id="UP000245383">
    <property type="component" value="Unassembled WGS sequence"/>
</dbReference>
<sequence length="142" mass="15567">LIKRPPNTPIPKARAIGATLAATSGVPVENIVSHAFWSNYSMFDTYYRLDRSTQSNMTEAAGDKFGINPHSIAVFAVALSTGLASIYPLRASTAVNFFFFDSDIGKGHKKSTAHSSNIPEISEHPLWSPKPYSNPFIHRDKS</sequence>
<name>A0A2T9Y8K0_9FUNG</name>
<evidence type="ECO:0000313" key="1">
    <source>
        <dbReference type="EMBL" id="PVU88670.1"/>
    </source>
</evidence>
<organism evidence="1 2">
    <name type="scientific">Smittium simulii</name>
    <dbReference type="NCBI Taxonomy" id="133385"/>
    <lineage>
        <taxon>Eukaryota</taxon>
        <taxon>Fungi</taxon>
        <taxon>Fungi incertae sedis</taxon>
        <taxon>Zoopagomycota</taxon>
        <taxon>Kickxellomycotina</taxon>
        <taxon>Harpellomycetes</taxon>
        <taxon>Harpellales</taxon>
        <taxon>Legeriomycetaceae</taxon>
        <taxon>Smittium</taxon>
    </lineage>
</organism>
<feature type="non-terminal residue" evidence="1">
    <location>
        <position position="1"/>
    </location>
</feature>
<dbReference type="AlphaFoldDB" id="A0A2T9Y8K0"/>
<dbReference type="OrthoDB" id="5588333at2759"/>
<protein>
    <submittedName>
        <fullName evidence="1">Uncharacterized protein</fullName>
    </submittedName>
</protein>
<dbReference type="EMBL" id="MBFR01000367">
    <property type="protein sequence ID" value="PVU88670.1"/>
    <property type="molecule type" value="Genomic_DNA"/>
</dbReference>
<gene>
    <name evidence="1" type="ORF">BB561_005744</name>
</gene>